<keyword evidence="4" id="KW-1185">Reference proteome</keyword>
<keyword evidence="1" id="KW-0694">RNA-binding</keyword>
<evidence type="ECO:0000256" key="2">
    <source>
        <dbReference type="SAM" id="MobiDB-lite"/>
    </source>
</evidence>
<accession>A0A7J6MS15</accession>
<name>A0A7J6MS15_PERCH</name>
<evidence type="ECO:0000313" key="4">
    <source>
        <dbReference type="Proteomes" id="UP000591131"/>
    </source>
</evidence>
<dbReference type="AlphaFoldDB" id="A0A7J6MS15"/>
<dbReference type="GO" id="GO:0003723">
    <property type="term" value="F:RNA binding"/>
    <property type="evidence" value="ECO:0007669"/>
    <property type="project" value="UniProtKB-KW"/>
</dbReference>
<dbReference type="CDD" id="cd00590">
    <property type="entry name" value="RRM_SF"/>
    <property type="match status" value="2"/>
</dbReference>
<evidence type="ECO:0000313" key="3">
    <source>
        <dbReference type="EMBL" id="KAF4674304.1"/>
    </source>
</evidence>
<dbReference type="OrthoDB" id="10449598at2759"/>
<feature type="compositionally biased region" description="Polar residues" evidence="2">
    <location>
        <begin position="536"/>
        <end position="548"/>
    </location>
</feature>
<proteinExistence type="predicted"/>
<evidence type="ECO:0000256" key="1">
    <source>
        <dbReference type="ARBA" id="ARBA00022884"/>
    </source>
</evidence>
<dbReference type="InterPro" id="IPR035979">
    <property type="entry name" value="RBD_domain_sf"/>
</dbReference>
<dbReference type="EMBL" id="JAAPAO010000066">
    <property type="protein sequence ID" value="KAF4674304.1"/>
    <property type="molecule type" value="Genomic_DNA"/>
</dbReference>
<dbReference type="SUPFAM" id="SSF54928">
    <property type="entry name" value="RNA-binding domain, RBD"/>
    <property type="match status" value="2"/>
</dbReference>
<organism evidence="3 4">
    <name type="scientific">Perkinsus chesapeaki</name>
    <name type="common">Clam parasite</name>
    <name type="synonym">Perkinsus andrewsi</name>
    <dbReference type="NCBI Taxonomy" id="330153"/>
    <lineage>
        <taxon>Eukaryota</taxon>
        <taxon>Sar</taxon>
        <taxon>Alveolata</taxon>
        <taxon>Perkinsozoa</taxon>
        <taxon>Perkinsea</taxon>
        <taxon>Perkinsida</taxon>
        <taxon>Perkinsidae</taxon>
        <taxon>Perkinsus</taxon>
    </lineage>
</organism>
<feature type="region of interest" description="Disordered" evidence="2">
    <location>
        <begin position="528"/>
        <end position="576"/>
    </location>
</feature>
<sequence length="614" mass="68929">MEAISEPLPTTECRSVKWEGIPQSVTMASLIDLMRHRGFDYGGNVRSINWPFERGSAEGCAIIRFENHDLARQFIQTFRNHRFPDSKNGSQVSWSPERIDALPGEWRRPGGSTVVIRGLPQGFSLGRLQNFLKSFFGQVVSCSRTGRSNRLVVCTFANVGSARAALKASRMARQGNRPSVKLLSSLGSPIWIEPHRDESIDKLGHHHDRDPPGLAKNIESTWNYDDSTGWDDSSNDSSPRSAATRGAGHLDTLLAIPEPSATLIWYYVPDRCTPERLAKTMSNYGIEFGPHSPYRGCDIVNEDATLTAYIHCATWEKADALRATVESFPALLGDGFLQIIDEKKDNSFLDIMDNCWNRDTNKTIVTTNVSNQITRSDFINVMSHFGEVRRVLLRAHIGAGGVFFYGFCHFAHRAAAVLALNAGRTPPDQVPECPHRKILSQLSPRVRVKSLTWLCVNRWYIDGNRKKRQMHAWTFTPVLGYLDQIYRPIGNFYAPQIHHYAEELPNVYMIEEKDDGIWYQRRPRFDEPEEADMAGSGTTVPSTDSSARGSVEGSDATVEQSKTGLPPGIWKEDPGGKGTVEEPMRVLWCGGYRKREDAPKCMAAWPGYVQMTFL</sequence>
<dbReference type="PANTHER" id="PTHR24012">
    <property type="entry name" value="RNA BINDING PROTEIN"/>
    <property type="match status" value="1"/>
</dbReference>
<reference evidence="3 4" key="1">
    <citation type="submission" date="2020-04" db="EMBL/GenBank/DDBJ databases">
        <title>Perkinsus chesapeaki whole genome sequence.</title>
        <authorList>
            <person name="Bogema D.R."/>
        </authorList>
    </citation>
    <scope>NUCLEOTIDE SEQUENCE [LARGE SCALE GENOMIC DNA]</scope>
    <source>
        <strain evidence="3">ATCC PRA-425</strain>
    </source>
</reference>
<evidence type="ECO:0008006" key="5">
    <source>
        <dbReference type="Google" id="ProtNLM"/>
    </source>
</evidence>
<protein>
    <recommendedName>
        <fullName evidence="5">RRM domain-containing protein</fullName>
    </recommendedName>
</protein>
<gene>
    <name evidence="3" type="ORF">FOL47_009456</name>
</gene>
<comment type="caution">
    <text evidence="3">The sequence shown here is derived from an EMBL/GenBank/DDBJ whole genome shotgun (WGS) entry which is preliminary data.</text>
</comment>
<dbReference type="Proteomes" id="UP000591131">
    <property type="component" value="Unassembled WGS sequence"/>
</dbReference>